<gene>
    <name evidence="3" type="ORF">SAMN04489716_7146</name>
</gene>
<dbReference type="OrthoDB" id="3283596at2"/>
<dbReference type="Pfam" id="PF17957">
    <property type="entry name" value="Big_7"/>
    <property type="match status" value="3"/>
</dbReference>
<dbReference type="AlphaFoldDB" id="A0A1H2CXD2"/>
<dbReference type="InterPro" id="IPR013783">
    <property type="entry name" value="Ig-like_fold"/>
</dbReference>
<evidence type="ECO:0000313" key="4">
    <source>
        <dbReference type="Proteomes" id="UP000198688"/>
    </source>
</evidence>
<reference evidence="3 4" key="1">
    <citation type="submission" date="2016-10" db="EMBL/GenBank/DDBJ databases">
        <authorList>
            <person name="de Groot N.N."/>
        </authorList>
    </citation>
    <scope>NUCLEOTIDE SEQUENCE [LARGE SCALE GENOMIC DNA]</scope>
    <source>
        <strain evidence="3 4">DSM 43941</strain>
    </source>
</reference>
<evidence type="ECO:0000259" key="2">
    <source>
        <dbReference type="Pfam" id="PF12245"/>
    </source>
</evidence>
<dbReference type="Pfam" id="PF12245">
    <property type="entry name" value="Big_3_2"/>
    <property type="match status" value="1"/>
</dbReference>
<feature type="signal peptide" evidence="1">
    <location>
        <begin position="1"/>
        <end position="26"/>
    </location>
</feature>
<accession>A0A1H2CXD2</accession>
<keyword evidence="1" id="KW-0732">Signal</keyword>
<name>A0A1H2CXD2_9ACTN</name>
<dbReference type="EMBL" id="LT629758">
    <property type="protein sequence ID" value="SDT74947.1"/>
    <property type="molecule type" value="Genomic_DNA"/>
</dbReference>
<evidence type="ECO:0000256" key="1">
    <source>
        <dbReference type="SAM" id="SignalP"/>
    </source>
</evidence>
<proteinExistence type="predicted"/>
<dbReference type="Proteomes" id="UP000198688">
    <property type="component" value="Chromosome I"/>
</dbReference>
<feature type="domain" description="Ig-like" evidence="2">
    <location>
        <begin position="373"/>
        <end position="401"/>
    </location>
</feature>
<evidence type="ECO:0000313" key="3">
    <source>
        <dbReference type="EMBL" id="SDT74947.1"/>
    </source>
</evidence>
<dbReference type="STRING" id="113562.SAMN04489716_7146"/>
<organism evidence="3 4">
    <name type="scientific">Actinoplanes derwentensis</name>
    <dbReference type="NCBI Taxonomy" id="113562"/>
    <lineage>
        <taxon>Bacteria</taxon>
        <taxon>Bacillati</taxon>
        <taxon>Actinomycetota</taxon>
        <taxon>Actinomycetes</taxon>
        <taxon>Micromonosporales</taxon>
        <taxon>Micromonosporaceae</taxon>
        <taxon>Actinoplanes</taxon>
    </lineage>
</organism>
<dbReference type="InterPro" id="IPR022038">
    <property type="entry name" value="Ig-like_bact"/>
</dbReference>
<keyword evidence="4" id="KW-1185">Reference proteome</keyword>
<sequence length="490" mass="52345">MRHRAVILSTVLTLAVSATLASPAQAAAGVVVDLGIAPGTRINKTVELLPTLADDTGVTRVSLSANNGIVASATAKPWRLRWDTSAIADQDVQLKLIVRIGDAETTSDPVIVRVDNYAPLADFPRSWGNSSQYQGSSNSFTGTVAFNLTPRNDAATVRRIDLLVGDTIIDTATAAPWPVTWDTTTLPEGSVRLFTRTYDDLGNVTRNTAALWVDRSAPTVAIRFPVTTGVVSRGAPLLVEASDPAGVERAELWAGNRLVRTDRTLASSGTGTAELPLDAAVPNGPVTITVKVYDNLGNVAEQTRTVTVDNDKPVATGTPASTYLRGTVTAGLTGLRESTGLITLGAFLDDHSGTGGYVFRSPWTVRVNSRAAADGKHVLNWYLTDKAGNTTHLRRTVYVDNTAPTVRYLKAPKNKAKLSGTIKITAKAADKYGVSRVQLLVNGKVVATDSKAGYAFTLNPKKYGKSFTVQIRAYDRAGNVKHTAKRTYRR</sequence>
<dbReference type="RefSeq" id="WP_092551322.1">
    <property type="nucleotide sequence ID" value="NZ_BOMJ01000050.1"/>
</dbReference>
<dbReference type="Gene3D" id="2.60.40.10">
    <property type="entry name" value="Immunoglobulins"/>
    <property type="match status" value="4"/>
</dbReference>
<feature type="chain" id="PRO_5009271543" evidence="1">
    <location>
        <begin position="27"/>
        <end position="490"/>
    </location>
</feature>
<protein>
    <submittedName>
        <fullName evidence="3">Ig-like domain (Group 3)</fullName>
    </submittedName>
</protein>
<dbReference type="GO" id="GO:0005975">
    <property type="term" value="P:carbohydrate metabolic process"/>
    <property type="evidence" value="ECO:0007669"/>
    <property type="project" value="UniProtKB-ARBA"/>
</dbReference>